<evidence type="ECO:0000256" key="1">
    <source>
        <dbReference type="ARBA" id="ARBA00009375"/>
    </source>
</evidence>
<dbReference type="CDD" id="cd02568">
    <property type="entry name" value="PseudoU_synth_PUS1_PUS2"/>
    <property type="match status" value="1"/>
</dbReference>
<dbReference type="InterPro" id="IPR020097">
    <property type="entry name" value="PsdUridine_synth_TruA_a/b_dom"/>
</dbReference>
<dbReference type="Proteomes" id="UP000031512">
    <property type="component" value="Unassembled WGS sequence"/>
</dbReference>
<dbReference type="PANTHER" id="PTHR11142">
    <property type="entry name" value="PSEUDOURIDYLATE SYNTHASE"/>
    <property type="match status" value="1"/>
</dbReference>
<dbReference type="OrthoDB" id="10256309at2759"/>
<evidence type="ECO:0000256" key="2">
    <source>
        <dbReference type="ARBA" id="ARBA00022694"/>
    </source>
</evidence>
<dbReference type="InterPro" id="IPR020094">
    <property type="entry name" value="TruA/RsuA/RluB/E/F_N"/>
</dbReference>
<comment type="catalytic activity">
    <reaction evidence="4">
        <text>a uridine in tRNA = a pseudouridine in tRNA</text>
        <dbReference type="Rhea" id="RHEA:54572"/>
        <dbReference type="Rhea" id="RHEA-COMP:13339"/>
        <dbReference type="Rhea" id="RHEA-COMP:13934"/>
        <dbReference type="ChEBI" id="CHEBI:65314"/>
        <dbReference type="ChEBI" id="CHEBI:65315"/>
    </reaction>
</comment>
<evidence type="ECO:0000256" key="5">
    <source>
        <dbReference type="PIRSR" id="PIRSR641708-1"/>
    </source>
</evidence>
<dbReference type="GO" id="GO:1990481">
    <property type="term" value="P:mRNA pseudouridine synthesis"/>
    <property type="evidence" value="ECO:0007669"/>
    <property type="project" value="TreeGrafter"/>
</dbReference>
<protein>
    <submittedName>
        <fullName evidence="8">tRNA pseudouridine synthase, putative</fullName>
        <ecNumber evidence="8">5.4.99.12</ecNumber>
    </submittedName>
</protein>
<dbReference type="AlphaFoldDB" id="L1LFX5"/>
<evidence type="ECO:0000256" key="3">
    <source>
        <dbReference type="ARBA" id="ARBA00023235"/>
    </source>
</evidence>
<dbReference type="eggNOG" id="KOG2553">
    <property type="taxonomic scope" value="Eukaryota"/>
</dbReference>
<dbReference type="InterPro" id="IPR020095">
    <property type="entry name" value="PsdUridine_synth_TruA_C"/>
</dbReference>
<comment type="caution">
    <text evidence="8">The sequence shown here is derived from an EMBL/GenBank/DDBJ whole genome shotgun (WGS) entry which is preliminary data.</text>
</comment>
<dbReference type="Pfam" id="PF01416">
    <property type="entry name" value="PseudoU_synth_1"/>
    <property type="match status" value="1"/>
</dbReference>
<keyword evidence="2" id="KW-0819">tRNA processing</keyword>
<proteinExistence type="inferred from homology"/>
<evidence type="ECO:0000313" key="9">
    <source>
        <dbReference type="Proteomes" id="UP000031512"/>
    </source>
</evidence>
<feature type="domain" description="Pseudouridine synthase I TruA alpha/beta" evidence="7">
    <location>
        <begin position="289"/>
        <end position="407"/>
    </location>
</feature>
<comment type="similarity">
    <text evidence="1">Belongs to the tRNA pseudouridine synthase TruA family.</text>
</comment>
<evidence type="ECO:0000256" key="4">
    <source>
        <dbReference type="ARBA" id="ARBA00036943"/>
    </source>
</evidence>
<accession>L1LFX5</accession>
<dbReference type="Gene3D" id="3.30.70.580">
    <property type="entry name" value="Pseudouridine synthase I, catalytic domain, N-terminal subdomain"/>
    <property type="match status" value="1"/>
</dbReference>
<feature type="active site" description="Nucleophile" evidence="5">
    <location>
        <position position="153"/>
    </location>
</feature>
<dbReference type="InterPro" id="IPR020103">
    <property type="entry name" value="PsdUridine_synth_cat_dom_sf"/>
</dbReference>
<dbReference type="STRING" id="1537102.L1LFX5"/>
<dbReference type="PANTHER" id="PTHR11142:SF4">
    <property type="entry name" value="PSEUDOURIDYLATE SYNTHASE 1 HOMOLOG"/>
    <property type="match status" value="1"/>
</dbReference>
<gene>
    <name evidence="8" type="ORF">BEWA_043680</name>
</gene>
<feature type="binding site" evidence="6">
    <location>
        <position position="218"/>
    </location>
    <ligand>
        <name>substrate</name>
    </ligand>
</feature>
<dbReference type="GO" id="GO:0005634">
    <property type="term" value="C:nucleus"/>
    <property type="evidence" value="ECO:0007669"/>
    <property type="project" value="TreeGrafter"/>
</dbReference>
<keyword evidence="3 8" id="KW-0413">Isomerase</keyword>
<dbReference type="Gene3D" id="3.30.70.660">
    <property type="entry name" value="Pseudouridine synthase I, catalytic domain, C-terminal subdomain"/>
    <property type="match status" value="1"/>
</dbReference>
<keyword evidence="9" id="KW-1185">Reference proteome</keyword>
<dbReference type="GO" id="GO:0160147">
    <property type="term" value="F:tRNA pseudouridine(38-40) synthase activity"/>
    <property type="evidence" value="ECO:0007669"/>
    <property type="project" value="UniProtKB-EC"/>
</dbReference>
<evidence type="ECO:0000256" key="6">
    <source>
        <dbReference type="PIRSR" id="PIRSR641708-2"/>
    </source>
</evidence>
<organism evidence="8 9">
    <name type="scientific">Theileria equi strain WA</name>
    <dbReference type="NCBI Taxonomy" id="1537102"/>
    <lineage>
        <taxon>Eukaryota</taxon>
        <taxon>Sar</taxon>
        <taxon>Alveolata</taxon>
        <taxon>Apicomplexa</taxon>
        <taxon>Aconoidasida</taxon>
        <taxon>Piroplasmida</taxon>
        <taxon>Theileriidae</taxon>
        <taxon>Theileria</taxon>
    </lineage>
</organism>
<dbReference type="GO" id="GO:0031119">
    <property type="term" value="P:tRNA pseudouridine synthesis"/>
    <property type="evidence" value="ECO:0007669"/>
    <property type="project" value="InterPro"/>
</dbReference>
<dbReference type="InterPro" id="IPR041708">
    <property type="entry name" value="PUS1/PUS2-like"/>
</dbReference>
<dbReference type="GeneID" id="15807775"/>
<dbReference type="SUPFAM" id="SSF55120">
    <property type="entry name" value="Pseudouridine synthase"/>
    <property type="match status" value="1"/>
</dbReference>
<dbReference type="HAMAP" id="MF_00171">
    <property type="entry name" value="TruA"/>
    <property type="match status" value="1"/>
</dbReference>
<dbReference type="VEuPathDB" id="PiroplasmaDB:BEWA_043680"/>
<name>L1LFX5_THEEQ</name>
<dbReference type="RefSeq" id="XP_004833779.1">
    <property type="nucleotide sequence ID" value="XM_004833722.1"/>
</dbReference>
<evidence type="ECO:0000313" key="8">
    <source>
        <dbReference type="EMBL" id="EKX74327.1"/>
    </source>
</evidence>
<dbReference type="KEGG" id="beq:BEWA_043680"/>
<dbReference type="NCBIfam" id="TIGR00071">
    <property type="entry name" value="hisT_truA"/>
    <property type="match status" value="1"/>
</dbReference>
<dbReference type="EMBL" id="ACOU01000002">
    <property type="protein sequence ID" value="EKX74327.1"/>
    <property type="molecule type" value="Genomic_DNA"/>
</dbReference>
<dbReference type="InterPro" id="IPR001406">
    <property type="entry name" value="PsdUridine_synth_TruA"/>
</dbReference>
<sequence>MVSQLCRHILYEPLELNLHLMDAKTNNLNKRQKKSQFRNYCREKKRKLELSLKNLDDVTLDRDSEQNPANYVDKDVIETRIHVPKAKYAIAFGYLGTRYHGYQKQVEYGTGDMNKVETIEGTMESALVEIGAINEVYRNLPYKLQLSKSSRTDKGVHAGCTYIAGRFEIPELEEEVGTKEEFFIRKLNDALPNDIRCFQIVRVTKGFDARTMCSKRKYEYIIPEKILLKRYKFGSDKYKELHNNLSSLFSQYDKSKDPIKLSKVEGEYNMDHGFYEDSTLDIELIKEIMDMYVGTHDFQNFTVRQKVQGSTTQRYIHKTKVNIFTLSNIFHQIKKDVIGNGQNVVRITIVGQSFLYNQIRKMISMAIETYLNLAPKSTIAFSLFNNRILNTNIAPSEGLVLHHPYFDSYNMTRCSPPQTPYILYKDIKEKVEKFKEEQIYPEIANSFGDNVYVFGFFINITQMGKLDV</sequence>
<dbReference type="FunFam" id="3.30.70.580:FF:000002">
    <property type="entry name" value="tRNA pseudouridine synthase"/>
    <property type="match status" value="1"/>
</dbReference>
<reference evidence="8 9" key="1">
    <citation type="journal article" date="2012" name="BMC Genomics">
        <title>Comparative genomic analysis and phylogenetic position of Theileria equi.</title>
        <authorList>
            <person name="Kappmeyer L.S."/>
            <person name="Thiagarajan M."/>
            <person name="Herndon D.R."/>
            <person name="Ramsay J.D."/>
            <person name="Caler E."/>
            <person name="Djikeng A."/>
            <person name="Gillespie J.J."/>
            <person name="Lau A.O."/>
            <person name="Roalson E.H."/>
            <person name="Silva J.C."/>
            <person name="Silva M.G."/>
            <person name="Suarez C.E."/>
            <person name="Ueti M.W."/>
            <person name="Nene V.M."/>
            <person name="Mealey R.H."/>
            <person name="Knowles D.P."/>
            <person name="Brayton K.A."/>
        </authorList>
    </citation>
    <scope>NUCLEOTIDE SEQUENCE [LARGE SCALE GENOMIC DNA]</scope>
    <source>
        <strain evidence="8 9">WA</strain>
    </source>
</reference>
<evidence type="ECO:0000259" key="7">
    <source>
        <dbReference type="Pfam" id="PF01416"/>
    </source>
</evidence>
<dbReference type="EC" id="5.4.99.12" evidence="8"/>
<dbReference type="GO" id="GO:0003723">
    <property type="term" value="F:RNA binding"/>
    <property type="evidence" value="ECO:0007669"/>
    <property type="project" value="InterPro"/>
</dbReference>